<dbReference type="InterPro" id="IPR011444">
    <property type="entry name" value="DUF1549"/>
</dbReference>
<dbReference type="SUPFAM" id="SSF46626">
    <property type="entry name" value="Cytochrome c"/>
    <property type="match status" value="1"/>
</dbReference>
<dbReference type="AlphaFoldDB" id="A0A518CW38"/>
<dbReference type="InterPro" id="IPR022655">
    <property type="entry name" value="DUF1553"/>
</dbReference>
<dbReference type="PANTHER" id="PTHR35889:SF3">
    <property type="entry name" value="F-BOX DOMAIN-CONTAINING PROTEIN"/>
    <property type="match status" value="1"/>
</dbReference>
<dbReference type="PANTHER" id="PTHR35889">
    <property type="entry name" value="CYCLOINULO-OLIGOSACCHARIDE FRUCTANOTRANSFERASE-RELATED"/>
    <property type="match status" value="1"/>
</dbReference>
<feature type="domain" description="DUF1549" evidence="2">
    <location>
        <begin position="161"/>
        <end position="366"/>
    </location>
</feature>
<dbReference type="OrthoDB" id="127107at2"/>
<accession>A0A518CW38</accession>
<feature type="domain" description="Cytochrome C Planctomycete-type" evidence="4">
    <location>
        <begin position="54"/>
        <end position="114"/>
    </location>
</feature>
<feature type="domain" description="DUF1553" evidence="3">
    <location>
        <begin position="861"/>
        <end position="1119"/>
    </location>
</feature>
<dbReference type="Pfam" id="PF07635">
    <property type="entry name" value="PSCyt1"/>
    <property type="match status" value="1"/>
</dbReference>
<name>A0A518CW38_9BACT</name>
<dbReference type="GO" id="GO:0009055">
    <property type="term" value="F:electron transfer activity"/>
    <property type="evidence" value="ECO:0007669"/>
    <property type="project" value="InterPro"/>
</dbReference>
<reference evidence="5 6" key="1">
    <citation type="submission" date="2019-02" db="EMBL/GenBank/DDBJ databases">
        <title>Deep-cultivation of Planctomycetes and their phenomic and genomic characterization uncovers novel biology.</title>
        <authorList>
            <person name="Wiegand S."/>
            <person name="Jogler M."/>
            <person name="Boedeker C."/>
            <person name="Pinto D."/>
            <person name="Vollmers J."/>
            <person name="Rivas-Marin E."/>
            <person name="Kohn T."/>
            <person name="Peeters S.H."/>
            <person name="Heuer A."/>
            <person name="Rast P."/>
            <person name="Oberbeckmann S."/>
            <person name="Bunk B."/>
            <person name="Jeske O."/>
            <person name="Meyerdierks A."/>
            <person name="Storesund J.E."/>
            <person name="Kallscheuer N."/>
            <person name="Luecker S."/>
            <person name="Lage O.M."/>
            <person name="Pohl T."/>
            <person name="Merkel B.J."/>
            <person name="Hornburger P."/>
            <person name="Mueller R.-W."/>
            <person name="Bruemmer F."/>
            <person name="Labrenz M."/>
            <person name="Spormann A.M."/>
            <person name="Op den Camp H."/>
            <person name="Overmann J."/>
            <person name="Amann R."/>
            <person name="Jetten M.S.M."/>
            <person name="Mascher T."/>
            <person name="Medema M.H."/>
            <person name="Devos D.P."/>
            <person name="Kaster A.-K."/>
            <person name="Ovreas L."/>
            <person name="Rohde M."/>
            <person name="Galperin M.Y."/>
            <person name="Jogler C."/>
        </authorList>
    </citation>
    <scope>NUCLEOTIDE SEQUENCE [LARGE SCALE GENOMIC DNA]</scope>
    <source>
        <strain evidence="5 6">Pla163</strain>
    </source>
</reference>
<organism evidence="5 6">
    <name type="scientific">Rohdeia mirabilis</name>
    <dbReference type="NCBI Taxonomy" id="2528008"/>
    <lineage>
        <taxon>Bacteria</taxon>
        <taxon>Pseudomonadati</taxon>
        <taxon>Planctomycetota</taxon>
        <taxon>Planctomycetia</taxon>
        <taxon>Planctomycetia incertae sedis</taxon>
        <taxon>Rohdeia</taxon>
    </lineage>
</organism>
<evidence type="ECO:0000259" key="3">
    <source>
        <dbReference type="Pfam" id="PF07587"/>
    </source>
</evidence>
<keyword evidence="6" id="KW-1185">Reference proteome</keyword>
<dbReference type="InterPro" id="IPR036909">
    <property type="entry name" value="Cyt_c-like_dom_sf"/>
</dbReference>
<dbReference type="RefSeq" id="WP_145183056.1">
    <property type="nucleotide sequence ID" value="NZ_CP036290.1"/>
</dbReference>
<protein>
    <submittedName>
        <fullName evidence="5">Planctomycete cytochrome C</fullName>
    </submittedName>
</protein>
<evidence type="ECO:0000313" key="6">
    <source>
        <dbReference type="Proteomes" id="UP000319342"/>
    </source>
</evidence>
<dbReference type="PROSITE" id="PS51257">
    <property type="entry name" value="PROKAR_LIPOPROTEIN"/>
    <property type="match status" value="1"/>
</dbReference>
<gene>
    <name evidence="5" type="ORF">Pla163_05130</name>
</gene>
<sequence precursor="true">MIAPRHRPFSALLPLLGAAPALVAAAFSCAGATHGDEGAVRFARDVQPILSNRCFVCHGPDSGTREAELRLDLREDAVAERGLFRVIAPGEPEASELIARVRGGDGVDVMPPTGHGAPLSADEIDVLERWIAQGAEYEPHWAYVAPVEPSVPDASEGTGAVDAFVRAALEGRDLEPRPEADRATLVRRLCLTLWGLPAPLDLLERVLADERDDWYERAVDELLEHPRHAEHMTRQWLDAARYGDTHGLHLDNHRSIWPWRDWVIEAFASNMPYDRFVVEQLAGDLLPEPTRSQLVATGFNRCNPTTAEGGLIDEEYLAKYAWDRVDTTSTVFLGLTLGCAKCHDHKYDPFSMEEYYALYSFFDDVEGKASDENGPTPAPTLAVPSAELEADLEQRRELIAGLERELAAPNRTWDREQRTWEEERRAALAELWTPLAIDAPAAEPSSVEDPVVFTPRADGALEATGPHAEFGSYTLPFEWGADARAADALRGLRLEVLPGSANGKVGRADHGNIAISTALLERFDGATWNAVELDLAEPDYEQPDYGADGLLDDDPQSAWALSGAVDARHAVRLRLADAAPPGAFRLVLEMRSAHARHFPSAVRLSGTSSIALHPLTFGTWLATPPLTAADGGHPFDTDLGPDPGGPRTAVSFEPLELADGARADFAGDNAAVYLRRTLTAREDVRLRLAFGSDDGLRVWLDGAEVLARDVARSYAPRQDEVELYLGGGEHELLCKVVNRAGGFAFGMEVLDVRGALPPTAIALLLETRADDLDDDARTALRDHYRASASSEWGERRTLLAEMQRDLEQLEASVPHTLILRDRAEPVATRILVRGQYDHPGGAVVSDVPALFGRLPEGAPRNRLGLARWIASDRNPLTARVAVNRVWQQHFGRGLVTTPDDFGVQGAWPTHPELLDWLACEFMAHGWDLRWLHRTILCSGTWRQRSDATPATWQADPKNAWLARGPRFRLDAEVLRDQALFASGLLVESVGGPSVKPYQPPGLWREVAYPSSNTADFARGDGDDLYRRSLYTYWKRTSAPPAMTLLDAPSREFCVVLRERTNTPLQALVLLNDEQHVEAARALAALAFSEVGGAHAVERIVLRCLARAPEPFEADALAALFEAARASFAAEPGAAEALLDVGASPAPMASAEDTLTLAALTLVAQTVLNLDATLNLE</sequence>
<evidence type="ECO:0000259" key="2">
    <source>
        <dbReference type="Pfam" id="PF07583"/>
    </source>
</evidence>
<dbReference type="Proteomes" id="UP000319342">
    <property type="component" value="Chromosome"/>
</dbReference>
<keyword evidence="1" id="KW-0732">Signal</keyword>
<evidence type="ECO:0000313" key="5">
    <source>
        <dbReference type="EMBL" id="QDU83414.1"/>
    </source>
</evidence>
<evidence type="ECO:0000256" key="1">
    <source>
        <dbReference type="SAM" id="SignalP"/>
    </source>
</evidence>
<dbReference type="EMBL" id="CP036290">
    <property type="protein sequence ID" value="QDU83414.1"/>
    <property type="molecule type" value="Genomic_DNA"/>
</dbReference>
<proteinExistence type="predicted"/>
<dbReference type="InterPro" id="IPR011429">
    <property type="entry name" value="Cyt_c_Planctomycete-type"/>
</dbReference>
<dbReference type="Pfam" id="PF07587">
    <property type="entry name" value="PSD1"/>
    <property type="match status" value="1"/>
</dbReference>
<feature type="signal peptide" evidence="1">
    <location>
        <begin position="1"/>
        <end position="24"/>
    </location>
</feature>
<feature type="chain" id="PRO_5022049415" evidence="1">
    <location>
        <begin position="25"/>
        <end position="1176"/>
    </location>
</feature>
<dbReference type="Pfam" id="PF07583">
    <property type="entry name" value="PSCyt2"/>
    <property type="match status" value="1"/>
</dbReference>
<evidence type="ECO:0000259" key="4">
    <source>
        <dbReference type="Pfam" id="PF07635"/>
    </source>
</evidence>
<dbReference type="GO" id="GO:0020037">
    <property type="term" value="F:heme binding"/>
    <property type="evidence" value="ECO:0007669"/>
    <property type="project" value="InterPro"/>
</dbReference>